<dbReference type="InterPro" id="IPR000032">
    <property type="entry name" value="HPr-like"/>
</dbReference>
<dbReference type="HAMAP" id="MF_00636">
    <property type="entry name" value="RapZ_like"/>
    <property type="match status" value="1"/>
</dbReference>
<accession>A0A3S4DHP9</accession>
<dbReference type="GO" id="GO:0005524">
    <property type="term" value="F:ATP binding"/>
    <property type="evidence" value="ECO:0007669"/>
    <property type="project" value="UniProtKB-UniRule"/>
</dbReference>
<dbReference type="InterPro" id="IPR005337">
    <property type="entry name" value="RapZ-like"/>
</dbReference>
<dbReference type="PANTHER" id="PTHR30448">
    <property type="entry name" value="RNASE ADAPTER PROTEIN RAPZ"/>
    <property type="match status" value="1"/>
</dbReference>
<dbReference type="AlphaFoldDB" id="A0A3S4DHP9"/>
<dbReference type="GO" id="GO:0003723">
    <property type="term" value="F:RNA binding"/>
    <property type="evidence" value="ECO:0007669"/>
    <property type="project" value="UniProtKB-KW"/>
</dbReference>
<dbReference type="GO" id="GO:0005525">
    <property type="term" value="F:GTP binding"/>
    <property type="evidence" value="ECO:0007669"/>
    <property type="project" value="UniProtKB-UniRule"/>
</dbReference>
<feature type="domain" description="HPr" evidence="5">
    <location>
        <begin position="286"/>
        <end position="374"/>
    </location>
</feature>
<evidence type="ECO:0000256" key="2">
    <source>
        <dbReference type="ARBA" id="ARBA00022840"/>
    </source>
</evidence>
<dbReference type="Proteomes" id="UP000281391">
    <property type="component" value="Chromosome"/>
</dbReference>
<gene>
    <name evidence="6" type="primary">yhbJ</name>
    <name evidence="4" type="synonym">rapZ</name>
    <name evidence="6" type="ORF">NCTC11214_02300</name>
</gene>
<evidence type="ECO:0000256" key="3">
    <source>
        <dbReference type="ARBA" id="ARBA00023134"/>
    </source>
</evidence>
<dbReference type="PRINTS" id="PR00107">
    <property type="entry name" value="PHOSPHOCPHPR"/>
</dbReference>
<organism evidence="6 7">
    <name type="scientific">Serratia odorifera</name>
    <dbReference type="NCBI Taxonomy" id="618"/>
    <lineage>
        <taxon>Bacteria</taxon>
        <taxon>Pseudomonadati</taxon>
        <taxon>Pseudomonadota</taxon>
        <taxon>Gammaproteobacteria</taxon>
        <taxon>Enterobacterales</taxon>
        <taxon>Yersiniaceae</taxon>
        <taxon>Serratia</taxon>
    </lineage>
</organism>
<dbReference type="Pfam" id="PF22740">
    <property type="entry name" value="PapZ_C"/>
    <property type="match status" value="1"/>
</dbReference>
<dbReference type="SUPFAM" id="SSF52540">
    <property type="entry name" value="P-loop containing nucleoside triphosphate hydrolases"/>
    <property type="match status" value="1"/>
</dbReference>
<evidence type="ECO:0000259" key="5">
    <source>
        <dbReference type="PROSITE" id="PS51350"/>
    </source>
</evidence>
<dbReference type="Pfam" id="PF03668">
    <property type="entry name" value="RapZ-like_N"/>
    <property type="match status" value="1"/>
</dbReference>
<comment type="function">
    <text evidence="4">Modulates the synthesis of GlmS, by affecting the processing and stability of the regulatory small RNA GlmZ. When glucosamine-6-phosphate (GlcN6P) concentrations are high in the cell, RapZ binds GlmZ and targets it to cleavage by RNase E. Consequently, GlmZ is inactivated and unable to activate GlmS synthesis. Under low GlcN6P concentrations, RapZ is sequestered and inactivated by an other regulatory small RNA, GlmY, preventing GlmZ degradation and leading to synthesis of GlmS.</text>
</comment>
<dbReference type="PROSITE" id="PS51350">
    <property type="entry name" value="PTS_HPR_DOM"/>
    <property type="match status" value="1"/>
</dbReference>
<dbReference type="InterPro" id="IPR027417">
    <property type="entry name" value="P-loop_NTPase"/>
</dbReference>
<dbReference type="NCBIfam" id="NF003828">
    <property type="entry name" value="PRK05416.1"/>
    <property type="match status" value="1"/>
</dbReference>
<keyword evidence="3 4" id="KW-0342">GTP-binding</keyword>
<feature type="region of interest" description="RNA-binding" evidence="4">
    <location>
        <begin position="266"/>
        <end position="374"/>
    </location>
</feature>
<dbReference type="PANTHER" id="PTHR30448:SF0">
    <property type="entry name" value="RNASE ADAPTER PROTEIN RAPZ"/>
    <property type="match status" value="1"/>
</dbReference>
<dbReference type="InterPro" id="IPR053930">
    <property type="entry name" value="RapZ-like_N"/>
</dbReference>
<protein>
    <recommendedName>
        <fullName evidence="4">RNase adapter protein RapZ</fullName>
    </recommendedName>
</protein>
<dbReference type="EMBL" id="LR134117">
    <property type="protein sequence ID" value="VDZ57050.1"/>
    <property type="molecule type" value="Genomic_DNA"/>
</dbReference>
<keyword evidence="1 4" id="KW-0547">Nucleotide-binding</keyword>
<evidence type="ECO:0000313" key="7">
    <source>
        <dbReference type="Proteomes" id="UP000281391"/>
    </source>
</evidence>
<dbReference type="KEGG" id="sof:NCTC11214_02300"/>
<dbReference type="InterPro" id="IPR035895">
    <property type="entry name" value="HPr-like_sf"/>
</dbReference>
<dbReference type="SUPFAM" id="SSF55594">
    <property type="entry name" value="HPr-like"/>
    <property type="match status" value="1"/>
</dbReference>
<dbReference type="NCBIfam" id="TIGR01003">
    <property type="entry name" value="PTS_HPr_family"/>
    <property type="match status" value="1"/>
</dbReference>
<keyword evidence="4" id="KW-0694">RNA-binding</keyword>
<dbReference type="PROSITE" id="PS00369">
    <property type="entry name" value="PTS_HPR_HIS"/>
    <property type="match status" value="1"/>
</dbReference>
<dbReference type="CDD" id="cd00367">
    <property type="entry name" value="PTS-HPr_like"/>
    <property type="match status" value="1"/>
</dbReference>
<name>A0A3S4DHP9_SEROD</name>
<reference evidence="6 7" key="1">
    <citation type="submission" date="2018-12" db="EMBL/GenBank/DDBJ databases">
        <authorList>
            <consortium name="Pathogen Informatics"/>
        </authorList>
    </citation>
    <scope>NUCLEOTIDE SEQUENCE [LARGE SCALE GENOMIC DNA]</scope>
    <source>
        <strain evidence="6 7">NCTC11214</strain>
    </source>
</reference>
<keyword evidence="2 4" id="KW-0067">ATP-binding</keyword>
<evidence type="ECO:0000256" key="4">
    <source>
        <dbReference type="HAMAP-Rule" id="MF_00636"/>
    </source>
</evidence>
<proteinExistence type="inferred from homology"/>
<comment type="subunit">
    <text evidence="4">Homotrimer.</text>
</comment>
<dbReference type="NCBIfam" id="NF008146">
    <property type="entry name" value="PRK10897.1"/>
    <property type="match status" value="1"/>
</dbReference>
<sequence length="374" mass="42296">MVLMIVSGRSGSGKSVALRALEDMGFYCVDNLPVVLLPQLAQTLAERNSSAAVSIDVRNMPESPEVFEYAMTQLPDSFSPQLLFLDADRNTLIRRYSDTRRLHPLSSKNLSLESAIDEESDLLEPLRSRADLIIDTSEMSVHELAEMLRTRLLGKRERELTMVFESFGFKHGIPIDADYVFDVRFLPNPHWDPKLRPMTGLDKPVASFLDRHTEVHNFIYQTRSYLEQWLPMLETNNRSYLTVAIGCTGGKHRSVYVAEQLADYFRSRGKNVQSRHRTLEKTQTMTVKQTVEIKNKLGMHARPAMKLFELVQSFDAEVLLRNDSGTEAEASSVIALLMLDSAQGRHIEVEASGPEEQQALAAVIELFNSGFDED</sequence>
<dbReference type="InterPro" id="IPR001020">
    <property type="entry name" value="PTS_HPr_His_P_site"/>
</dbReference>
<evidence type="ECO:0000256" key="1">
    <source>
        <dbReference type="ARBA" id="ARBA00022741"/>
    </source>
</evidence>
<comment type="similarity">
    <text evidence="4">Belongs to the RapZ-like family. RapZ subfamily.</text>
</comment>
<dbReference type="Gene3D" id="3.30.1340.10">
    <property type="entry name" value="HPr-like"/>
    <property type="match status" value="1"/>
</dbReference>
<dbReference type="Pfam" id="PF00381">
    <property type="entry name" value="PTS-HPr"/>
    <property type="match status" value="1"/>
</dbReference>
<evidence type="ECO:0000313" key="6">
    <source>
        <dbReference type="EMBL" id="VDZ57050.1"/>
    </source>
</evidence>
<feature type="binding site" evidence="4">
    <location>
        <begin position="56"/>
        <end position="59"/>
    </location>
    <ligand>
        <name>GTP</name>
        <dbReference type="ChEBI" id="CHEBI:37565"/>
    </ligand>
</feature>
<dbReference type="InterPro" id="IPR053931">
    <property type="entry name" value="RapZ_C"/>
</dbReference>
<feature type="binding site" evidence="4">
    <location>
        <begin position="8"/>
        <end position="15"/>
    </location>
    <ligand>
        <name>ATP</name>
        <dbReference type="ChEBI" id="CHEBI:30616"/>
    </ligand>
</feature>